<reference evidence="1 2" key="1">
    <citation type="submission" date="2019-10" db="EMBL/GenBank/DDBJ databases">
        <authorList>
            <person name="Karimi E."/>
        </authorList>
    </citation>
    <scope>NUCLEOTIDE SEQUENCE [LARGE SCALE GENOMIC DNA]</scope>
    <source>
        <strain evidence="1">Pantoea sp. 111</strain>
    </source>
</reference>
<protein>
    <submittedName>
        <fullName evidence="1">Uncharacterized protein</fullName>
    </submittedName>
</protein>
<dbReference type="EMBL" id="CABWMH010000008">
    <property type="protein sequence ID" value="VXB58445.1"/>
    <property type="molecule type" value="Genomic_DNA"/>
</dbReference>
<proteinExistence type="predicted"/>
<sequence length="66" mass="7642">MTLQHLKKKLPYLEFSATTPPLQITQLVRLDQNYRSILLFIYTVFINGGFESCHATTKSKMHLSMP</sequence>
<dbReference type="Proteomes" id="UP000433737">
    <property type="component" value="Unassembled WGS sequence"/>
</dbReference>
<name>A0AAX3J4B5_9GAMM</name>
<dbReference type="AlphaFoldDB" id="A0AAX3J4B5"/>
<accession>A0AAX3J4B5</accession>
<organism evidence="1 2">
    <name type="scientific">Pantoea brenneri</name>
    <dbReference type="NCBI Taxonomy" id="472694"/>
    <lineage>
        <taxon>Bacteria</taxon>
        <taxon>Pseudomonadati</taxon>
        <taxon>Pseudomonadota</taxon>
        <taxon>Gammaproteobacteria</taxon>
        <taxon>Enterobacterales</taxon>
        <taxon>Erwiniaceae</taxon>
        <taxon>Pantoea</taxon>
    </lineage>
</organism>
<evidence type="ECO:0000313" key="2">
    <source>
        <dbReference type="Proteomes" id="UP000433737"/>
    </source>
</evidence>
<comment type="caution">
    <text evidence="1">The sequence shown here is derived from an EMBL/GenBank/DDBJ whole genome shotgun (WGS) entry which is preliminary data.</text>
</comment>
<gene>
    <name evidence="1" type="ORF">PANT111_160134</name>
</gene>
<evidence type="ECO:0000313" key="1">
    <source>
        <dbReference type="EMBL" id="VXB58445.1"/>
    </source>
</evidence>